<protein>
    <recommendedName>
        <fullName evidence="1">RNase H type-1 domain-containing protein</fullName>
    </recommendedName>
</protein>
<gene>
    <name evidence="2" type="ORF">D1953_00995</name>
</gene>
<comment type="caution">
    <text evidence="2">The sequence shown here is derived from an EMBL/GenBank/DDBJ whole genome shotgun (WGS) entry which is preliminary data.</text>
</comment>
<dbReference type="SUPFAM" id="SSF53098">
    <property type="entry name" value="Ribonuclease H-like"/>
    <property type="match status" value="1"/>
</dbReference>
<name>A0A398BHS0_9BACI</name>
<dbReference type="InterPro" id="IPR036397">
    <property type="entry name" value="RNaseH_sf"/>
</dbReference>
<dbReference type="GO" id="GO:0003676">
    <property type="term" value="F:nucleic acid binding"/>
    <property type="evidence" value="ECO:0007669"/>
    <property type="project" value="InterPro"/>
</dbReference>
<dbReference type="Pfam" id="PF13456">
    <property type="entry name" value="RVT_3"/>
    <property type="match status" value="1"/>
</dbReference>
<dbReference type="RefSeq" id="WP_119115285.1">
    <property type="nucleotide sequence ID" value="NZ_QWVS01000002.1"/>
</dbReference>
<feature type="domain" description="RNase H type-1" evidence="1">
    <location>
        <begin position="70"/>
        <end position="207"/>
    </location>
</feature>
<dbReference type="PANTHER" id="PTHR46387:SF2">
    <property type="entry name" value="RIBONUCLEASE HI"/>
    <property type="match status" value="1"/>
</dbReference>
<accession>A0A398BHS0</accession>
<dbReference type="InterPro" id="IPR002156">
    <property type="entry name" value="RNaseH_domain"/>
</dbReference>
<dbReference type="PROSITE" id="PS50879">
    <property type="entry name" value="RNASE_H_1"/>
    <property type="match status" value="1"/>
</dbReference>
<dbReference type="CDD" id="cd09279">
    <property type="entry name" value="RNase_HI_like"/>
    <property type="match status" value="1"/>
</dbReference>
<dbReference type="Gene3D" id="3.30.420.10">
    <property type="entry name" value="Ribonuclease H-like superfamily/Ribonuclease H"/>
    <property type="match status" value="1"/>
</dbReference>
<reference evidence="2 3" key="1">
    <citation type="submission" date="2018-08" db="EMBL/GenBank/DDBJ databases">
        <title>Bacillus jemisoniae sp. nov., Bacillus chryseoplanitiae sp. nov., Bacillus resnikiae sp. nov., and Bacillus frankliniae sp. nov., isolated from Viking spacecraft and associated surfaces.</title>
        <authorList>
            <person name="Seuylemezian A."/>
            <person name="Vaishampayan P."/>
        </authorList>
    </citation>
    <scope>NUCLEOTIDE SEQUENCE [LARGE SCALE GENOMIC DNA]</scope>
    <source>
        <strain evidence="2 3">MA001</strain>
    </source>
</reference>
<keyword evidence="3" id="KW-1185">Reference proteome</keyword>
<dbReference type="AlphaFoldDB" id="A0A398BHS0"/>
<sequence>MKVLIRWTYFFNKKGTASFLSEWLEAESALAIVEDLEKTGRVKAVEFEDEAGTVWTKKELVKLLTEVEDEPQNVTVFFDGSYRKDERLAGLGVALYYTQNKKNWRIRKNALLHQLESNNEAEYAAFYEAVKQLEELEVHHQSCVFKGDSLVVLNQLSGEWPCYEEQLNRWIDRIEEKLAKLHIRPVYTPISRKDNQESDQLASQAINGEEIFGKIQIEKKEL</sequence>
<evidence type="ECO:0000313" key="2">
    <source>
        <dbReference type="EMBL" id="RID89174.1"/>
    </source>
</evidence>
<dbReference type="GO" id="GO:0004523">
    <property type="term" value="F:RNA-DNA hybrid ribonuclease activity"/>
    <property type="evidence" value="ECO:0007669"/>
    <property type="project" value="InterPro"/>
</dbReference>
<dbReference type="Proteomes" id="UP000266016">
    <property type="component" value="Unassembled WGS sequence"/>
</dbReference>
<dbReference type="InterPro" id="IPR012337">
    <property type="entry name" value="RNaseH-like_sf"/>
</dbReference>
<evidence type="ECO:0000313" key="3">
    <source>
        <dbReference type="Proteomes" id="UP000266016"/>
    </source>
</evidence>
<proteinExistence type="predicted"/>
<dbReference type="PANTHER" id="PTHR46387">
    <property type="entry name" value="POLYNUCLEOTIDYL TRANSFERASE, RIBONUCLEASE H-LIKE SUPERFAMILY PROTEIN"/>
    <property type="match status" value="1"/>
</dbReference>
<dbReference type="EMBL" id="QWVS01000002">
    <property type="protein sequence ID" value="RID89174.1"/>
    <property type="molecule type" value="Genomic_DNA"/>
</dbReference>
<dbReference type="NCBIfam" id="NF005822">
    <property type="entry name" value="PRK07708.1"/>
    <property type="match status" value="1"/>
</dbReference>
<evidence type="ECO:0000259" key="1">
    <source>
        <dbReference type="PROSITE" id="PS50879"/>
    </source>
</evidence>
<organism evidence="2 3">
    <name type="scientific">Peribacillus asahii</name>
    <dbReference type="NCBI Taxonomy" id="228899"/>
    <lineage>
        <taxon>Bacteria</taxon>
        <taxon>Bacillati</taxon>
        <taxon>Bacillota</taxon>
        <taxon>Bacilli</taxon>
        <taxon>Bacillales</taxon>
        <taxon>Bacillaceae</taxon>
        <taxon>Peribacillus</taxon>
    </lineage>
</organism>